<sequence length="397" mass="44078">MTIRMDSEHVEETTSPAEIEAALRWLARRKDGEPLQFLRSAIEEPASESAAVLGALAAPTASLSAETIESRALALWGLIVDEIAAAGNTRRRSALMAAFRVPPAPGETGWKATLGDRFRQLMVLPGVFGDPSPTTTTPMHQAWRWALTALAVGLAEKLASLDEPGWRGYIDIGRAAMEVANDERVGWRARAASRGAQPVFVERMVVTAVMHRRTVRRRITERDIIACEDGVDGYDVHALTGWTHDLEEIPVTALWACRLVASRGPHPGDPAQARLRFRRTLRKGERYSFVSEALDGHLDEERRWLDVEIDHHGIAPGERDTGGKPVGGLTIQLSFDARCLPAACWWYAEQLDFERTRQPPDGDPHLLSVEDGFVRHTFAEGCHPRENYGIAFRWKSS</sequence>
<evidence type="ECO:0000313" key="1">
    <source>
        <dbReference type="EMBL" id="WIV56501.1"/>
    </source>
</evidence>
<name>A0ABY8XLR4_9PSEU</name>
<reference evidence="1 2" key="1">
    <citation type="submission" date="2023-06" db="EMBL/GenBank/DDBJ databases">
        <authorList>
            <person name="Oyuntsetseg B."/>
            <person name="Kim S.B."/>
        </authorList>
    </citation>
    <scope>NUCLEOTIDE SEQUENCE [LARGE SCALE GENOMIC DNA]</scope>
    <source>
        <strain evidence="1 2">2-2</strain>
    </source>
</reference>
<dbReference type="EMBL" id="CP127173">
    <property type="protein sequence ID" value="WIV56501.1"/>
    <property type="molecule type" value="Genomic_DNA"/>
</dbReference>
<dbReference type="Proteomes" id="UP001227101">
    <property type="component" value="Chromosome"/>
</dbReference>
<accession>A0ABY8XLR4</accession>
<gene>
    <name evidence="1" type="ORF">QP939_48255</name>
</gene>
<proteinExistence type="predicted"/>
<organism evidence="1 2">
    <name type="scientific">Amycolatopsis nalaikhensis</name>
    <dbReference type="NCBI Taxonomy" id="715472"/>
    <lineage>
        <taxon>Bacteria</taxon>
        <taxon>Bacillati</taxon>
        <taxon>Actinomycetota</taxon>
        <taxon>Actinomycetes</taxon>
        <taxon>Pseudonocardiales</taxon>
        <taxon>Pseudonocardiaceae</taxon>
        <taxon>Amycolatopsis</taxon>
    </lineage>
</organism>
<evidence type="ECO:0000313" key="2">
    <source>
        <dbReference type="Proteomes" id="UP001227101"/>
    </source>
</evidence>
<keyword evidence="2" id="KW-1185">Reference proteome</keyword>
<dbReference type="RefSeq" id="WP_285453676.1">
    <property type="nucleotide sequence ID" value="NZ_CP127173.1"/>
</dbReference>
<protein>
    <submittedName>
        <fullName evidence="1">Uncharacterized protein</fullName>
    </submittedName>
</protein>